<dbReference type="Pfam" id="PF01918">
    <property type="entry name" value="Alba"/>
    <property type="match status" value="1"/>
</dbReference>
<name>A0AAQ3S1I9_VIGMU</name>
<keyword evidence="2" id="KW-0472">Membrane</keyword>
<evidence type="ECO:0000259" key="3">
    <source>
        <dbReference type="Pfam" id="PF01918"/>
    </source>
</evidence>
<dbReference type="PANTHER" id="PTHR31947">
    <property type="entry name" value="DNA/RNA-BINDING PROTEIN ALBA 3"/>
    <property type="match status" value="1"/>
</dbReference>
<dbReference type="InterPro" id="IPR014560">
    <property type="entry name" value="UCP030333_Alba"/>
</dbReference>
<gene>
    <name evidence="4" type="ORF">V8G54_016609</name>
</gene>
<feature type="region of interest" description="Disordered" evidence="1">
    <location>
        <begin position="329"/>
        <end position="359"/>
    </location>
</feature>
<feature type="compositionally biased region" description="Basic and acidic residues" evidence="1">
    <location>
        <begin position="343"/>
        <end position="355"/>
    </location>
</feature>
<dbReference type="InterPro" id="IPR036882">
    <property type="entry name" value="Alba-like_dom_sf"/>
</dbReference>
<accession>A0AAQ3S1I9</accession>
<feature type="compositionally biased region" description="Basic and acidic residues" evidence="1">
    <location>
        <begin position="118"/>
        <end position="130"/>
    </location>
</feature>
<dbReference type="EMBL" id="CP144696">
    <property type="protein sequence ID" value="WVZ12079.1"/>
    <property type="molecule type" value="Genomic_DNA"/>
</dbReference>
<keyword evidence="2" id="KW-0812">Transmembrane</keyword>
<keyword evidence="5" id="KW-1185">Reference proteome</keyword>
<protein>
    <recommendedName>
        <fullName evidence="3">DNA/RNA-binding protein Alba-like domain-containing protein</fullName>
    </recommendedName>
</protein>
<evidence type="ECO:0000313" key="4">
    <source>
        <dbReference type="EMBL" id="WVZ12079.1"/>
    </source>
</evidence>
<feature type="compositionally biased region" description="Basic residues" evidence="1">
    <location>
        <begin position="329"/>
        <end position="342"/>
    </location>
</feature>
<dbReference type="GO" id="GO:0005634">
    <property type="term" value="C:nucleus"/>
    <property type="evidence" value="ECO:0007669"/>
    <property type="project" value="TreeGrafter"/>
</dbReference>
<dbReference type="PANTHER" id="PTHR31947:SF19">
    <property type="entry name" value="ALBA DNA_RNA-BINDING PROTEIN"/>
    <property type="match status" value="1"/>
</dbReference>
<dbReference type="GO" id="GO:0003723">
    <property type="term" value="F:RNA binding"/>
    <property type="evidence" value="ECO:0007669"/>
    <property type="project" value="TreeGrafter"/>
</dbReference>
<proteinExistence type="predicted"/>
<keyword evidence="2" id="KW-1133">Transmembrane helix</keyword>
<organism evidence="4 5">
    <name type="scientific">Vigna mungo</name>
    <name type="common">Black gram</name>
    <name type="synonym">Phaseolus mungo</name>
    <dbReference type="NCBI Taxonomy" id="3915"/>
    <lineage>
        <taxon>Eukaryota</taxon>
        <taxon>Viridiplantae</taxon>
        <taxon>Streptophyta</taxon>
        <taxon>Embryophyta</taxon>
        <taxon>Tracheophyta</taxon>
        <taxon>Spermatophyta</taxon>
        <taxon>Magnoliopsida</taxon>
        <taxon>eudicotyledons</taxon>
        <taxon>Gunneridae</taxon>
        <taxon>Pentapetalae</taxon>
        <taxon>rosids</taxon>
        <taxon>fabids</taxon>
        <taxon>Fabales</taxon>
        <taxon>Fabaceae</taxon>
        <taxon>Papilionoideae</taxon>
        <taxon>50 kb inversion clade</taxon>
        <taxon>NPAAA clade</taxon>
        <taxon>indigoferoid/millettioid clade</taxon>
        <taxon>Phaseoleae</taxon>
        <taxon>Vigna</taxon>
    </lineage>
</organism>
<feature type="transmembrane region" description="Helical" evidence="2">
    <location>
        <begin position="217"/>
        <end position="236"/>
    </location>
</feature>
<evidence type="ECO:0000313" key="5">
    <source>
        <dbReference type="Proteomes" id="UP001374535"/>
    </source>
</evidence>
<reference evidence="4 5" key="1">
    <citation type="journal article" date="2023" name="Life. Sci Alliance">
        <title>Evolutionary insights into 3D genome organization and epigenetic landscape of Vigna mungo.</title>
        <authorList>
            <person name="Junaid A."/>
            <person name="Singh B."/>
            <person name="Bhatia S."/>
        </authorList>
    </citation>
    <scope>NUCLEOTIDE SEQUENCE [LARGE SCALE GENOMIC DNA]</scope>
    <source>
        <strain evidence="4">Urdbean</strain>
    </source>
</reference>
<dbReference type="AlphaFoldDB" id="A0AAQ3S1I9"/>
<sequence length="642" mass="72261">MMYGSMSHTTGYSERSNYISYQILSRISARPNGQILSRISVIPNGQIISRISARPNDQILSRIPLLRTEGLPIPTSNLIVGVPLQVPPPSGRRTDDEGKDQRTDGLEDGQQRQLKISHQKEAETRHRESDVNSAPNLPPFAFISPPPYGAFAGSLFGYGKKRIMPTVAPPLVPQIQNTTDHEIESPKKNKIQVSNTKKLLFFYVNLAKRYIQQCDEVVLFALGMAIITVVTIAKILKNNGFTTKKKVYGGDSHPLKSYYFISLLNIWLPLPLKLEIQADDKDVVEMDVVKEDAAAEAIEEFEDNGMLKMATKVVRVWWKFSWRPTQSKKLRHEKMSRTRKTRHSENGRESTDSVTDKSSLSAKALTRGSSWTFRVANYVLKEDTTSFFVISYEFEVEGVDEEGDVAREAHAAREDERFGFEAHSGDGSMSSSSFRVLALSKCLCICLCETHQNWLTSKFQTNPVRTRGRTVCITMTDGLSIPTTPRITHKGWTGRTIDPMNNPHKGWTVCIQEHPDVNPMNNPHKGWTVYIQEHSDDHITSELDQGRSVLSLSISTADQRTDLSIGASLTDTRPTLDLKTRGRPLESSGKIGGRWLEADDMKKLRLIDGKNDRLLDDYWRYCIVAGKMAFDDANLGQPVFIL</sequence>
<dbReference type="Proteomes" id="UP001374535">
    <property type="component" value="Chromosome 5"/>
</dbReference>
<feature type="domain" description="DNA/RNA-binding protein Alba-like" evidence="3">
    <location>
        <begin position="189"/>
        <end position="240"/>
    </location>
</feature>
<feature type="region of interest" description="Disordered" evidence="1">
    <location>
        <begin position="81"/>
        <end position="133"/>
    </location>
</feature>
<evidence type="ECO:0000256" key="2">
    <source>
        <dbReference type="SAM" id="Phobius"/>
    </source>
</evidence>
<feature type="compositionally biased region" description="Basic and acidic residues" evidence="1">
    <location>
        <begin position="92"/>
        <end position="105"/>
    </location>
</feature>
<dbReference type="SUPFAM" id="SSF82704">
    <property type="entry name" value="AlbA-like"/>
    <property type="match status" value="1"/>
</dbReference>
<dbReference type="Gene3D" id="3.30.110.20">
    <property type="entry name" value="Alba-like domain"/>
    <property type="match status" value="1"/>
</dbReference>
<dbReference type="InterPro" id="IPR002775">
    <property type="entry name" value="DNA/RNA-bd_Alba-like"/>
</dbReference>
<evidence type="ECO:0000256" key="1">
    <source>
        <dbReference type="SAM" id="MobiDB-lite"/>
    </source>
</evidence>